<feature type="active site" description="Phosphoserine intermediate" evidence="2">
    <location>
        <position position="122"/>
    </location>
</feature>
<dbReference type="EMBL" id="JAMQGP010000004">
    <property type="protein sequence ID" value="MCM2680097.1"/>
    <property type="molecule type" value="Genomic_DNA"/>
</dbReference>
<feature type="binding site" evidence="3">
    <location>
        <position position="359"/>
    </location>
    <ligand>
        <name>Mg(2+)</name>
        <dbReference type="ChEBI" id="CHEBI:18420"/>
    </ligand>
</feature>
<feature type="binding site" evidence="3">
    <location>
        <position position="368"/>
    </location>
    <ligand>
        <name>Zn(2+)</name>
        <dbReference type="ChEBI" id="CHEBI:29105"/>
        <label>2</label>
    </ligand>
</feature>
<feature type="binding site" evidence="3">
    <location>
        <position position="364"/>
    </location>
    <ligand>
        <name>Zn(2+)</name>
        <dbReference type="ChEBI" id="CHEBI:29105"/>
        <label>2</label>
    </ligand>
</feature>
<evidence type="ECO:0000256" key="4">
    <source>
        <dbReference type="RuleBase" id="RU003946"/>
    </source>
</evidence>
<evidence type="ECO:0000256" key="2">
    <source>
        <dbReference type="PIRSR" id="PIRSR601952-1"/>
    </source>
</evidence>
<feature type="binding site" evidence="3">
    <location>
        <position position="405"/>
    </location>
    <ligand>
        <name>Zn(2+)</name>
        <dbReference type="ChEBI" id="CHEBI:29105"/>
        <label>2</label>
    </ligand>
</feature>
<dbReference type="PANTHER" id="PTHR11596">
    <property type="entry name" value="ALKALINE PHOSPHATASE"/>
    <property type="match status" value="1"/>
</dbReference>
<keyword evidence="1" id="KW-0597">Phosphoprotein</keyword>
<dbReference type="InterPro" id="IPR017850">
    <property type="entry name" value="Alkaline_phosphatase_core_sf"/>
</dbReference>
<feature type="binding site" evidence="3">
    <location>
        <position position="72"/>
    </location>
    <ligand>
        <name>Zn(2+)</name>
        <dbReference type="ChEBI" id="CHEBI:29105"/>
        <label>2</label>
    </ligand>
</feature>
<gene>
    <name evidence="6" type="ORF">NAF29_10520</name>
</gene>
<dbReference type="SMART" id="SM00098">
    <property type="entry name" value="alkPPc"/>
    <property type="match status" value="1"/>
</dbReference>
<feature type="chain" id="PRO_5041269885" evidence="5">
    <location>
        <begin position="27"/>
        <end position="551"/>
    </location>
</feature>
<dbReference type="RefSeq" id="WP_251261522.1">
    <property type="nucleotide sequence ID" value="NZ_JAMQGP010000004.1"/>
</dbReference>
<accession>A0AA41W6W6</accession>
<organism evidence="6 7">
    <name type="scientific">Echinimonas agarilytica</name>
    <dbReference type="NCBI Taxonomy" id="1215918"/>
    <lineage>
        <taxon>Bacteria</taxon>
        <taxon>Pseudomonadati</taxon>
        <taxon>Pseudomonadota</taxon>
        <taxon>Gammaproteobacteria</taxon>
        <taxon>Alteromonadales</taxon>
        <taxon>Echinimonadaceae</taxon>
        <taxon>Echinimonas</taxon>
    </lineage>
</organism>
<feature type="signal peptide" evidence="5">
    <location>
        <begin position="1"/>
        <end position="26"/>
    </location>
</feature>
<feature type="binding site" evidence="3">
    <location>
        <position position="72"/>
    </location>
    <ligand>
        <name>Mg(2+)</name>
        <dbReference type="ChEBI" id="CHEBI:18420"/>
    </ligand>
</feature>
<reference evidence="6 7" key="1">
    <citation type="journal article" date="2013" name="Antonie Van Leeuwenhoek">
        <title>Echinimonas agarilytica gen. nov., sp. nov., a new gammaproteobacterium isolated from the sea urchin Strongylocentrotus intermedius.</title>
        <authorList>
            <person name="Nedashkovskaya O.I."/>
            <person name="Stenkova A.M."/>
            <person name="Zhukova N.V."/>
            <person name="Van Trappen S."/>
            <person name="Lee J.S."/>
            <person name="Kim S.B."/>
        </authorList>
    </citation>
    <scope>NUCLEOTIDE SEQUENCE [LARGE SCALE GENOMIC DNA]</scope>
    <source>
        <strain evidence="6 7">KMM 6351</strain>
    </source>
</reference>
<dbReference type="CDD" id="cd16012">
    <property type="entry name" value="ALP"/>
    <property type="match status" value="1"/>
</dbReference>
<dbReference type="Pfam" id="PF00245">
    <property type="entry name" value="Alk_phosphatase"/>
    <property type="match status" value="1"/>
</dbReference>
<sequence length="551" mass="58486">MNNFSTTLIACSLTLFLGACSATAPASLDASPQGQLANQWFADGEASIALGTQKTINNKKGAAKNVILFVGDGMGISTITAARILAGQQQGQTGEEYQLSFEQLPFSGLVKTYNTNQQTPDSAGTMTAMMSGVKTKAGFIGVSQASRRADCQDYLNNGEALFSALELAELAGKSTGIVSTARLTHATPAATYAKSVERDWESDGDLKNGEAQLGCKDIASQLIDFKPNLEQRINDGNPLPIVSGIDVAFGGGRRAFFGDDPASIAGFSEKAGEGRRKDGRNLIEEWQQQGGQYVMDQAGFDALSINNDAPVLGLFNASHMRYSANRLEDKSGEPTLTEMTDTAIDLLQRNNEGFFLMVEAGRIDHGHHAGNAYNALTDAVELSSAVQKALEKTNPEETLIIVTADHSHVFTMAGYPTRGNPILGKVVGNDDHGEPKSEPTKADDGMPYTTLGYATGRGHASLENNTNADVRYGKPIDAGRHDISDIDTTHSGYHQEALVPLGSETHGGEDVAVYASGPGSHLVSGTIEQNVIFHVMNHAADLTGKASKNIQ</sequence>
<dbReference type="GO" id="GO:0046872">
    <property type="term" value="F:metal ion binding"/>
    <property type="evidence" value="ECO:0007669"/>
    <property type="project" value="UniProtKB-KW"/>
</dbReference>
<keyword evidence="3" id="KW-0479">Metal-binding</keyword>
<feature type="binding site" evidence="3">
    <location>
        <position position="185"/>
    </location>
    <ligand>
        <name>Mg(2+)</name>
        <dbReference type="ChEBI" id="CHEBI:18420"/>
    </ligand>
</feature>
<comment type="caution">
    <text evidence="6">The sequence shown here is derived from an EMBL/GenBank/DDBJ whole genome shotgun (WGS) entry which is preliminary data.</text>
</comment>
<dbReference type="GO" id="GO:0004035">
    <property type="term" value="F:alkaline phosphatase activity"/>
    <property type="evidence" value="ECO:0007669"/>
    <property type="project" value="TreeGrafter"/>
</dbReference>
<dbReference type="PANTHER" id="PTHR11596:SF5">
    <property type="entry name" value="ALKALINE PHOSPHATASE"/>
    <property type="match status" value="1"/>
</dbReference>
<feature type="binding site" evidence="3">
    <location>
        <position position="187"/>
    </location>
    <ligand>
        <name>Mg(2+)</name>
        <dbReference type="ChEBI" id="CHEBI:18420"/>
    </ligand>
</feature>
<evidence type="ECO:0000313" key="6">
    <source>
        <dbReference type="EMBL" id="MCM2680097.1"/>
    </source>
</evidence>
<dbReference type="Gene3D" id="3.40.720.10">
    <property type="entry name" value="Alkaline Phosphatase, subunit A"/>
    <property type="match status" value="1"/>
</dbReference>
<name>A0AA41W6W6_9GAMM</name>
<evidence type="ECO:0000313" key="7">
    <source>
        <dbReference type="Proteomes" id="UP001165393"/>
    </source>
</evidence>
<keyword evidence="3" id="KW-0460">Magnesium</keyword>
<protein>
    <submittedName>
        <fullName evidence="6">Alkaline phosphatase</fullName>
    </submittedName>
</protein>
<proteinExistence type="inferred from homology"/>
<feature type="binding site" evidence="3">
    <location>
        <position position="406"/>
    </location>
    <ligand>
        <name>Zn(2+)</name>
        <dbReference type="ChEBI" id="CHEBI:29105"/>
        <label>2</label>
    </ligand>
</feature>
<keyword evidence="3" id="KW-0862">Zinc</keyword>
<keyword evidence="7" id="KW-1185">Reference proteome</keyword>
<dbReference type="PRINTS" id="PR00113">
    <property type="entry name" value="ALKPHPHTASE"/>
</dbReference>
<comment type="cofactor">
    <cofactor evidence="3">
        <name>Mg(2+)</name>
        <dbReference type="ChEBI" id="CHEBI:18420"/>
    </cofactor>
    <text evidence="3">Binds 1 Mg(2+) ion.</text>
</comment>
<dbReference type="InterPro" id="IPR001952">
    <property type="entry name" value="Alkaline_phosphatase"/>
</dbReference>
<dbReference type="AlphaFoldDB" id="A0AA41W6W6"/>
<comment type="cofactor">
    <cofactor evidence="3">
        <name>Zn(2+)</name>
        <dbReference type="ChEBI" id="CHEBI:29105"/>
    </cofactor>
    <text evidence="3">Binds 2 Zn(2+) ions.</text>
</comment>
<dbReference type="SUPFAM" id="SSF53649">
    <property type="entry name" value="Alkaline phosphatase-like"/>
    <property type="match status" value="1"/>
</dbReference>
<dbReference type="Proteomes" id="UP001165393">
    <property type="component" value="Unassembled WGS sequence"/>
</dbReference>
<evidence type="ECO:0000256" key="1">
    <source>
        <dbReference type="ARBA" id="ARBA00022553"/>
    </source>
</evidence>
<comment type="similarity">
    <text evidence="4">Belongs to the alkaline phosphatase family.</text>
</comment>
<evidence type="ECO:0000256" key="3">
    <source>
        <dbReference type="PIRSR" id="PIRSR601952-2"/>
    </source>
</evidence>
<evidence type="ECO:0000256" key="5">
    <source>
        <dbReference type="SAM" id="SignalP"/>
    </source>
</evidence>
<feature type="binding site" evidence="3">
    <location>
        <position position="506"/>
    </location>
    <ligand>
        <name>Zn(2+)</name>
        <dbReference type="ChEBI" id="CHEBI:29105"/>
        <label>2</label>
    </ligand>
</feature>
<keyword evidence="5" id="KW-0732">Signal</keyword>